<sequence length="118" mass="13853">MLKTQCKELNENLYNSYLFKVSDSITNNPQFFWKFIDDRKKSSGIPCEMQYLQEFAKTGTEISNLFAEFFFPSVYAEDANDDFDQEFECINEVADSRLKVIFEKFLKISLVLNILSIL</sequence>
<evidence type="ECO:0000313" key="1">
    <source>
        <dbReference type="EMBL" id="KAJ3649719.1"/>
    </source>
</evidence>
<comment type="caution">
    <text evidence="1">The sequence shown here is derived from an EMBL/GenBank/DDBJ whole genome shotgun (WGS) entry which is preliminary data.</text>
</comment>
<evidence type="ECO:0000313" key="2">
    <source>
        <dbReference type="Proteomes" id="UP001168821"/>
    </source>
</evidence>
<keyword evidence="2" id="KW-1185">Reference proteome</keyword>
<name>A0AA38MB03_9CUCU</name>
<dbReference type="Proteomes" id="UP001168821">
    <property type="component" value="Unassembled WGS sequence"/>
</dbReference>
<dbReference type="AlphaFoldDB" id="A0AA38MB03"/>
<gene>
    <name evidence="1" type="ORF">Zmor_021444</name>
</gene>
<organism evidence="1 2">
    <name type="scientific">Zophobas morio</name>
    <dbReference type="NCBI Taxonomy" id="2755281"/>
    <lineage>
        <taxon>Eukaryota</taxon>
        <taxon>Metazoa</taxon>
        <taxon>Ecdysozoa</taxon>
        <taxon>Arthropoda</taxon>
        <taxon>Hexapoda</taxon>
        <taxon>Insecta</taxon>
        <taxon>Pterygota</taxon>
        <taxon>Neoptera</taxon>
        <taxon>Endopterygota</taxon>
        <taxon>Coleoptera</taxon>
        <taxon>Polyphaga</taxon>
        <taxon>Cucujiformia</taxon>
        <taxon>Tenebrionidae</taxon>
        <taxon>Zophobas</taxon>
    </lineage>
</organism>
<protein>
    <submittedName>
        <fullName evidence="1">Uncharacterized protein</fullName>
    </submittedName>
</protein>
<proteinExistence type="predicted"/>
<reference evidence="1" key="1">
    <citation type="journal article" date="2023" name="G3 (Bethesda)">
        <title>Whole genome assemblies of Zophobas morio and Tenebrio molitor.</title>
        <authorList>
            <person name="Kaur S."/>
            <person name="Stinson S.A."/>
            <person name="diCenzo G.C."/>
        </authorList>
    </citation>
    <scope>NUCLEOTIDE SEQUENCE</scope>
    <source>
        <strain evidence="1">QUZm001</strain>
    </source>
</reference>
<dbReference type="EMBL" id="JALNTZ010000006">
    <property type="protein sequence ID" value="KAJ3649719.1"/>
    <property type="molecule type" value="Genomic_DNA"/>
</dbReference>
<accession>A0AA38MB03</accession>